<name>A0A9W9X3C6_9EURO</name>
<dbReference type="OrthoDB" id="4281241at2759"/>
<keyword evidence="3" id="KW-1185">Reference proteome</keyword>
<reference evidence="2" key="2">
    <citation type="journal article" date="2023" name="IMA Fungus">
        <title>Comparative genomic study of the Penicillium genus elucidates a diverse pangenome and 15 lateral gene transfer events.</title>
        <authorList>
            <person name="Petersen C."/>
            <person name="Sorensen T."/>
            <person name="Nielsen M.R."/>
            <person name="Sondergaard T.E."/>
            <person name="Sorensen J.L."/>
            <person name="Fitzpatrick D.A."/>
            <person name="Frisvad J.C."/>
            <person name="Nielsen K.L."/>
        </authorList>
    </citation>
    <scope>NUCLEOTIDE SEQUENCE</scope>
    <source>
        <strain evidence="2">IBT 17660</strain>
    </source>
</reference>
<comment type="caution">
    <text evidence="2">The sequence shown here is derived from an EMBL/GenBank/DDBJ whole genome shotgun (WGS) entry which is preliminary data.</text>
</comment>
<protein>
    <submittedName>
        <fullName evidence="2">Uncharacterized protein</fullName>
    </submittedName>
</protein>
<evidence type="ECO:0000256" key="1">
    <source>
        <dbReference type="SAM" id="MobiDB-lite"/>
    </source>
</evidence>
<sequence>MRLSEYISKDDKSSYSGSTLNSGESDVEDITHSDFESEYIPSETSEDRDFIVSDSESLACVSNEPSDTKGPSYTFLDDVLGDVMTEQSVESIKPLKAITKRTVNYNGRQVVQYLVIWYSWKTAESVPH</sequence>
<dbReference type="Proteomes" id="UP001147760">
    <property type="component" value="Unassembled WGS sequence"/>
</dbReference>
<dbReference type="AlphaFoldDB" id="A0A9W9X3C6"/>
<feature type="compositionally biased region" description="Polar residues" evidence="1">
    <location>
        <begin position="14"/>
        <end position="24"/>
    </location>
</feature>
<evidence type="ECO:0000313" key="3">
    <source>
        <dbReference type="Proteomes" id="UP001147760"/>
    </source>
</evidence>
<proteinExistence type="predicted"/>
<dbReference type="EMBL" id="JAPWDO010000002">
    <property type="protein sequence ID" value="KAJ5483138.1"/>
    <property type="molecule type" value="Genomic_DNA"/>
</dbReference>
<accession>A0A9W9X3C6</accession>
<gene>
    <name evidence="2" type="ORF">N7530_002384</name>
</gene>
<reference evidence="2" key="1">
    <citation type="submission" date="2022-12" db="EMBL/GenBank/DDBJ databases">
        <authorList>
            <person name="Petersen C."/>
        </authorList>
    </citation>
    <scope>NUCLEOTIDE SEQUENCE</scope>
    <source>
        <strain evidence="2">IBT 17660</strain>
    </source>
</reference>
<feature type="region of interest" description="Disordered" evidence="1">
    <location>
        <begin position="1"/>
        <end position="29"/>
    </location>
</feature>
<evidence type="ECO:0000313" key="2">
    <source>
        <dbReference type="EMBL" id="KAJ5483138.1"/>
    </source>
</evidence>
<organism evidence="2 3">
    <name type="scientific">Penicillium desertorum</name>
    <dbReference type="NCBI Taxonomy" id="1303715"/>
    <lineage>
        <taxon>Eukaryota</taxon>
        <taxon>Fungi</taxon>
        <taxon>Dikarya</taxon>
        <taxon>Ascomycota</taxon>
        <taxon>Pezizomycotina</taxon>
        <taxon>Eurotiomycetes</taxon>
        <taxon>Eurotiomycetidae</taxon>
        <taxon>Eurotiales</taxon>
        <taxon>Aspergillaceae</taxon>
        <taxon>Penicillium</taxon>
    </lineage>
</organism>